<feature type="compositionally biased region" description="Basic and acidic residues" evidence="5">
    <location>
        <begin position="744"/>
        <end position="753"/>
    </location>
</feature>
<feature type="compositionally biased region" description="Polar residues" evidence="5">
    <location>
        <begin position="132"/>
        <end position="150"/>
    </location>
</feature>
<evidence type="ECO:0000256" key="2">
    <source>
        <dbReference type="ARBA" id="ARBA00022530"/>
    </source>
</evidence>
<feature type="domain" description="Fibrinogen C-terminal" evidence="6">
    <location>
        <begin position="1100"/>
        <end position="1149"/>
    </location>
</feature>
<gene>
    <name evidence="7" type="ORF">FQN60_008536</name>
</gene>
<feature type="region of interest" description="Disordered" evidence="5">
    <location>
        <begin position="402"/>
        <end position="820"/>
    </location>
</feature>
<dbReference type="GO" id="GO:0031175">
    <property type="term" value="P:neuron projection development"/>
    <property type="evidence" value="ECO:0007669"/>
    <property type="project" value="TreeGrafter"/>
</dbReference>
<feature type="compositionally biased region" description="Polar residues" evidence="5">
    <location>
        <begin position="562"/>
        <end position="582"/>
    </location>
</feature>
<dbReference type="NCBIfam" id="NF040941">
    <property type="entry name" value="GGGWT_bact"/>
    <property type="match status" value="1"/>
</dbReference>
<evidence type="ECO:0000256" key="3">
    <source>
        <dbReference type="ARBA" id="ARBA00022729"/>
    </source>
</evidence>
<comment type="caution">
    <text evidence="7">The sequence shown here is derived from an EMBL/GenBank/DDBJ whole genome shotgun (WGS) entry which is preliminary data.</text>
</comment>
<dbReference type="InterPro" id="IPR002181">
    <property type="entry name" value="Fibrinogen_a/b/g_C_dom"/>
</dbReference>
<feature type="compositionally biased region" description="Polar residues" evidence="5">
    <location>
        <begin position="635"/>
        <end position="644"/>
    </location>
</feature>
<keyword evidence="3" id="KW-0732">Signal</keyword>
<evidence type="ECO:0000313" key="7">
    <source>
        <dbReference type="EMBL" id="KAA8584751.1"/>
    </source>
</evidence>
<protein>
    <recommendedName>
        <fullName evidence="6">Fibrinogen C-terminal domain-containing protein</fullName>
    </recommendedName>
</protein>
<dbReference type="InterPro" id="IPR050991">
    <property type="entry name" value="ECM_Regulatory_Proteins"/>
</dbReference>
<feature type="compositionally biased region" description="Polar residues" evidence="5">
    <location>
        <begin position="596"/>
        <end position="614"/>
    </location>
</feature>
<comment type="subcellular location">
    <subcellularLocation>
        <location evidence="1">Secreted</location>
        <location evidence="1">Extracellular space</location>
        <location evidence="1">Extracellular matrix</location>
    </subcellularLocation>
</comment>
<proteinExistence type="predicted"/>
<accession>A0A5J5CZJ6</accession>
<dbReference type="SUPFAM" id="SSF49265">
    <property type="entry name" value="Fibronectin type III"/>
    <property type="match status" value="2"/>
</dbReference>
<dbReference type="PANTHER" id="PTHR46708">
    <property type="entry name" value="TENASCIN"/>
    <property type="match status" value="1"/>
</dbReference>
<dbReference type="InterPro" id="IPR014716">
    <property type="entry name" value="Fibrinogen_a/b/g_C_1"/>
</dbReference>
<feature type="compositionally biased region" description="Basic and acidic residues" evidence="5">
    <location>
        <begin position="858"/>
        <end position="884"/>
    </location>
</feature>
<dbReference type="AlphaFoldDB" id="A0A5J5CZJ6"/>
<feature type="compositionally biased region" description="Low complexity" evidence="5">
    <location>
        <begin position="262"/>
        <end position="333"/>
    </location>
</feature>
<feature type="compositionally biased region" description="Polar residues" evidence="5">
    <location>
        <begin position="334"/>
        <end position="352"/>
    </location>
</feature>
<evidence type="ECO:0000256" key="1">
    <source>
        <dbReference type="ARBA" id="ARBA00004498"/>
    </source>
</evidence>
<feature type="non-terminal residue" evidence="7">
    <location>
        <position position="1149"/>
    </location>
</feature>
<dbReference type="EMBL" id="VOFY01000016">
    <property type="protein sequence ID" value="KAA8584751.1"/>
    <property type="molecule type" value="Genomic_DNA"/>
</dbReference>
<feature type="compositionally biased region" description="Polar residues" evidence="5">
    <location>
        <begin position="807"/>
        <end position="820"/>
    </location>
</feature>
<evidence type="ECO:0000256" key="5">
    <source>
        <dbReference type="SAM" id="MobiDB-lite"/>
    </source>
</evidence>
<feature type="region of interest" description="Disordered" evidence="5">
    <location>
        <begin position="262"/>
        <end position="367"/>
    </location>
</feature>
<keyword evidence="8" id="KW-1185">Reference proteome</keyword>
<feature type="region of interest" description="Disordered" evidence="5">
    <location>
        <begin position="1"/>
        <end position="215"/>
    </location>
</feature>
<feature type="compositionally biased region" description="Basic and acidic residues" evidence="5">
    <location>
        <begin position="922"/>
        <end position="938"/>
    </location>
</feature>
<evidence type="ECO:0000256" key="4">
    <source>
        <dbReference type="ARBA" id="ARBA00022737"/>
    </source>
</evidence>
<dbReference type="InterPro" id="IPR013783">
    <property type="entry name" value="Ig-like_fold"/>
</dbReference>
<feature type="compositionally biased region" description="Basic and acidic residues" evidence="5">
    <location>
        <begin position="541"/>
        <end position="560"/>
    </location>
</feature>
<dbReference type="Pfam" id="PF00147">
    <property type="entry name" value="Fibrinogen_C"/>
    <property type="match status" value="1"/>
</dbReference>
<reference evidence="7 8" key="1">
    <citation type="submission" date="2019-08" db="EMBL/GenBank/DDBJ databases">
        <title>A chromosome-level genome assembly, high-density linkage maps, and genome scans reveal the genomic architecture of hybrid incompatibilities underlying speciation via character displacement in darters (Percidae: Etheostominae).</title>
        <authorList>
            <person name="Moran R.L."/>
            <person name="Catchen J.M."/>
            <person name="Fuller R.C."/>
        </authorList>
    </citation>
    <scope>NUCLEOTIDE SEQUENCE [LARGE SCALE GENOMIC DNA]</scope>
    <source>
        <strain evidence="7">EspeVRDwgs_2016</strain>
        <tissue evidence="7">Muscle</tissue>
    </source>
</reference>
<dbReference type="InterPro" id="IPR036056">
    <property type="entry name" value="Fibrinogen-like_C"/>
</dbReference>
<feature type="compositionally biased region" description="Low complexity" evidence="5">
    <location>
        <begin position="421"/>
        <end position="445"/>
    </location>
</feature>
<feature type="region of interest" description="Disordered" evidence="5">
    <location>
        <begin position="854"/>
        <end position="959"/>
    </location>
</feature>
<dbReference type="Proteomes" id="UP000327493">
    <property type="component" value="Chromosome 16"/>
</dbReference>
<feature type="compositionally biased region" description="Basic and acidic residues" evidence="5">
    <location>
        <begin position="784"/>
        <end position="804"/>
    </location>
</feature>
<evidence type="ECO:0000259" key="6">
    <source>
        <dbReference type="PROSITE" id="PS51406"/>
    </source>
</evidence>
<evidence type="ECO:0000313" key="8">
    <source>
        <dbReference type="Proteomes" id="UP000327493"/>
    </source>
</evidence>
<feature type="compositionally biased region" description="Basic and acidic residues" evidence="5">
    <location>
        <begin position="51"/>
        <end position="62"/>
    </location>
</feature>
<dbReference type="PANTHER" id="PTHR46708:SF1">
    <property type="entry name" value="TENASCIN"/>
    <property type="match status" value="1"/>
</dbReference>
<dbReference type="SUPFAM" id="SSF56496">
    <property type="entry name" value="Fibrinogen C-terminal domain-like"/>
    <property type="match status" value="1"/>
</dbReference>
<feature type="compositionally biased region" description="Polar residues" evidence="5">
    <location>
        <begin position="496"/>
        <end position="505"/>
    </location>
</feature>
<keyword evidence="2" id="KW-0964">Secreted</keyword>
<name>A0A5J5CZJ6_9PERO</name>
<dbReference type="GO" id="GO:0005615">
    <property type="term" value="C:extracellular space"/>
    <property type="evidence" value="ECO:0007669"/>
    <property type="project" value="TreeGrafter"/>
</dbReference>
<dbReference type="PROSITE" id="PS51406">
    <property type="entry name" value="FIBRINOGEN_C_2"/>
    <property type="match status" value="1"/>
</dbReference>
<feature type="compositionally biased region" description="Basic and acidic residues" evidence="5">
    <location>
        <begin position="470"/>
        <end position="480"/>
    </location>
</feature>
<feature type="compositionally biased region" description="Basic and acidic residues" evidence="5">
    <location>
        <begin position="356"/>
        <end position="367"/>
    </location>
</feature>
<dbReference type="GO" id="GO:0030155">
    <property type="term" value="P:regulation of cell adhesion"/>
    <property type="evidence" value="ECO:0007669"/>
    <property type="project" value="TreeGrafter"/>
</dbReference>
<dbReference type="InterPro" id="IPR036116">
    <property type="entry name" value="FN3_sf"/>
</dbReference>
<keyword evidence="2" id="KW-0272">Extracellular matrix</keyword>
<dbReference type="Gene3D" id="2.60.40.10">
    <property type="entry name" value="Immunoglobulins"/>
    <property type="match status" value="1"/>
</dbReference>
<dbReference type="Gene3D" id="3.90.215.10">
    <property type="entry name" value="Gamma Fibrinogen, chain A, domain 1"/>
    <property type="match status" value="1"/>
</dbReference>
<sequence>MPVNGTKLKVAERPTLYRKPKGPLRFNTTRVVPGWRNVGQGSLRKSPVGQKKKEQILPEKPKPGVPTSEGRTTALHERDPSVDASSTKRRPDENPALSATSGTDSDTNRQRSSEEPSVGVHSKKQPDVGTAGQENNTAPVSPGPTGTVQSQEKKCMNKVKVTHIRLPHPGRGSGCKGDGTELVRKTAGSDQGSSEANDLKPLSAETDLDYTPGPLHKLLKDTFDGLNIKTFSVHLSEPSNLSLDAETVRKQIISGLRPLPPSFSWSSSSSSSSTLQSPSRSSATPASSSVPSSPSSLALPSLAPSSSSSLTLSMASPSSLPSPPSSSSSLSSSDKSGSVGSNEPDVENSQIATDVKSPEDIKLTEKGGVHLFQRTPLKHGYVRRPRPNVGLFQNRTRLNLRLPHHSTPRLNLIPRRETETSPASANELSSSPSSSNLEDSSSVDVNASLRNTSGDEDVATKPSSSGVKQNQEKMPTERGRVPVRRLPGYVRRQNFGPLQNKTRPNLRQLPPPFRPLNPLSGTRREHVSSTESPATLFSVAKESHSAEGTTPKEGDTEDRVGTTMSTEFNQTLRRSEAFSTHRPTTKVIGSKGTYFRRSQLSDGRSQNNTRTNLRPPQHPHRGPVRKPFPARKQTGGITVGSQISHLEKDSAIEIPDDQSGGQDAPMPTQGVQIRQSGGEDTAVRPQTNKLVEGDSAPIQTTRSGEEETSTLDSNSDSDTHKDGVNTGKNPGATIRGRPTLKQTSDSRHGDPRSVKPPKRQPPTPTRRMTAQSPTQIRHHNGGSKRTEDKTSNIAKRLFESKTESIDSELQTGSDVPSSVVTREPLDYVGVTNRTSDGFTLVWDSPENKYKNFVVTSKDIGKEEGPTQDSKKDHEDQEDSRKEAKDQEEEHEDSRKEAKDQEEEQEDLRKDGGIEEVEVTKQPTKETHSENGSSEHENQVPESVSMPVPRIQSGTTAKSVAGSDNTFKKVLSGSARSFQFENLPPQTEYTVTLLGKGPGLLSRLHKLVISTGPEPPTDIAFSAVTDNSLTLSPGSSYEVSIISILGLDESDPIKDSVMTLPDPPTDLRAVNVSDTKALLLWRPALAAVDRYAIVYGSGTGTLRFPFPSDCSQELLNGIRTSGEVEIFPQGKLGTPMMVYCDMETDGGGWT</sequence>
<feature type="compositionally biased region" description="Basic residues" evidence="5">
    <location>
        <begin position="156"/>
        <end position="168"/>
    </location>
</feature>
<keyword evidence="4" id="KW-0677">Repeat</keyword>
<organism evidence="7 8">
    <name type="scientific">Etheostoma spectabile</name>
    <name type="common">orangethroat darter</name>
    <dbReference type="NCBI Taxonomy" id="54343"/>
    <lineage>
        <taxon>Eukaryota</taxon>
        <taxon>Metazoa</taxon>
        <taxon>Chordata</taxon>
        <taxon>Craniata</taxon>
        <taxon>Vertebrata</taxon>
        <taxon>Euteleostomi</taxon>
        <taxon>Actinopterygii</taxon>
        <taxon>Neopterygii</taxon>
        <taxon>Teleostei</taxon>
        <taxon>Neoteleostei</taxon>
        <taxon>Acanthomorphata</taxon>
        <taxon>Eupercaria</taxon>
        <taxon>Perciformes</taxon>
        <taxon>Percoidei</taxon>
        <taxon>Percidae</taxon>
        <taxon>Etheostomatinae</taxon>
        <taxon>Etheostoma</taxon>
    </lineage>
</organism>